<dbReference type="Gene3D" id="2.30.110.10">
    <property type="entry name" value="Electron Transport, Fmn-binding Protein, Chain A"/>
    <property type="match status" value="1"/>
</dbReference>
<evidence type="ECO:0000313" key="2">
    <source>
        <dbReference type="Proteomes" id="UP000184301"/>
    </source>
</evidence>
<keyword evidence="2" id="KW-1185">Reference proteome</keyword>
<dbReference type="InterPro" id="IPR012349">
    <property type="entry name" value="Split_barrel_FMN-bd"/>
</dbReference>
<name>A0A1M6WVP5_9FIRM</name>
<dbReference type="Proteomes" id="UP000184301">
    <property type="component" value="Unassembled WGS sequence"/>
</dbReference>
<dbReference type="RefSeq" id="WP_073113313.1">
    <property type="nucleotide sequence ID" value="NZ_FQZY01000122.1"/>
</dbReference>
<proteinExistence type="predicted"/>
<organism evidence="1 2">
    <name type="scientific">Hespellia stercorisuis DSM 15480</name>
    <dbReference type="NCBI Taxonomy" id="1121950"/>
    <lineage>
        <taxon>Bacteria</taxon>
        <taxon>Bacillati</taxon>
        <taxon>Bacillota</taxon>
        <taxon>Clostridia</taxon>
        <taxon>Lachnospirales</taxon>
        <taxon>Lachnospiraceae</taxon>
        <taxon>Hespellia</taxon>
    </lineage>
</organism>
<accession>A0A1M6WVP5</accession>
<gene>
    <name evidence="1" type="ORF">SAMN02745243_04107</name>
</gene>
<dbReference type="SUPFAM" id="SSF50475">
    <property type="entry name" value="FMN-binding split barrel"/>
    <property type="match status" value="1"/>
</dbReference>
<dbReference type="OrthoDB" id="9794935at2"/>
<dbReference type="Pfam" id="PF12900">
    <property type="entry name" value="Pyridox_ox_2"/>
    <property type="match status" value="1"/>
</dbReference>
<dbReference type="AlphaFoldDB" id="A0A1M6WVP5"/>
<dbReference type="InterPro" id="IPR024747">
    <property type="entry name" value="Pyridox_Oxase-rel"/>
</dbReference>
<dbReference type="PANTHER" id="PTHR34071:SF2">
    <property type="entry name" value="FLAVIN-NUCLEOTIDE-BINDING PROTEIN"/>
    <property type="match status" value="1"/>
</dbReference>
<evidence type="ECO:0008006" key="3">
    <source>
        <dbReference type="Google" id="ProtNLM"/>
    </source>
</evidence>
<evidence type="ECO:0000313" key="1">
    <source>
        <dbReference type="EMBL" id="SHK97721.1"/>
    </source>
</evidence>
<sequence length="162" mass="18289">MTKREREITDIQEILQILDKGKIIHLALCDGDQPYAIPMNYGYTYEDEKLTIYLHGATQGYKYDVLAKNPKVSFSIECDVSPFDGKVACQYGMSYASVMGKGTAEICEDVEEKKAGLTILMKTQTGKDFEFTEKLVSIVKVIKIEVQEFTAKKRPIPENMQG</sequence>
<protein>
    <recommendedName>
        <fullName evidence="3">Nitroimidazol reductase NimA, pyridoxamine 5'-phosphate oxidase superfamily</fullName>
    </recommendedName>
</protein>
<reference evidence="1 2" key="1">
    <citation type="submission" date="2016-11" db="EMBL/GenBank/DDBJ databases">
        <authorList>
            <person name="Jaros S."/>
            <person name="Januszkiewicz K."/>
            <person name="Wedrychowicz H."/>
        </authorList>
    </citation>
    <scope>NUCLEOTIDE SEQUENCE [LARGE SCALE GENOMIC DNA]</scope>
    <source>
        <strain evidence="1 2">DSM 15480</strain>
    </source>
</reference>
<dbReference type="PANTHER" id="PTHR34071">
    <property type="entry name" value="5-NITROIMIDAZOLE ANTIBIOTICS RESISTANCE PROTEIN, NIMA-FAMILY-RELATED PROTEIN-RELATED"/>
    <property type="match status" value="1"/>
</dbReference>
<dbReference type="EMBL" id="FQZY01000122">
    <property type="protein sequence ID" value="SHK97721.1"/>
    <property type="molecule type" value="Genomic_DNA"/>
</dbReference>